<proteinExistence type="predicted"/>
<feature type="region of interest" description="Disordered" evidence="1">
    <location>
        <begin position="127"/>
        <end position="169"/>
    </location>
</feature>
<dbReference type="Proteomes" id="UP001472677">
    <property type="component" value="Unassembled WGS sequence"/>
</dbReference>
<evidence type="ECO:0000313" key="3">
    <source>
        <dbReference type="Proteomes" id="UP001472677"/>
    </source>
</evidence>
<evidence type="ECO:0000313" key="2">
    <source>
        <dbReference type="EMBL" id="KAK8497052.1"/>
    </source>
</evidence>
<keyword evidence="3" id="KW-1185">Reference proteome</keyword>
<name>A0ABR2AT84_9ROSI</name>
<sequence length="225" mass="23893">MASNVRVFISRSVVFDEEIFPFVLGLFDGKKDSSKLGFQSLLVLVHPSGVDFTTVAEGCTDSLSVGQNASETVASVQERASLSTPQPSHDSEGSEVPSAATNGADHTESPQGNAFQQANSLGADFQRADSQGAGCQRADSQRTVVQDAESSERVIGPSSSACEPASTMPRATSNIHSMVTRRKNGIVKPKVYSAQYKKLPVDVHEALVDDDWKAAVMAEFEALVG</sequence>
<dbReference type="EMBL" id="JBBPBM010000333">
    <property type="protein sequence ID" value="KAK8497052.1"/>
    <property type="molecule type" value="Genomic_DNA"/>
</dbReference>
<feature type="region of interest" description="Disordered" evidence="1">
    <location>
        <begin position="70"/>
        <end position="114"/>
    </location>
</feature>
<protein>
    <submittedName>
        <fullName evidence="2">Uncharacterized protein</fullName>
    </submittedName>
</protein>
<feature type="compositionally biased region" description="Polar residues" evidence="1">
    <location>
        <begin position="70"/>
        <end position="88"/>
    </location>
</feature>
<organism evidence="2 3">
    <name type="scientific">Hibiscus sabdariffa</name>
    <name type="common">roselle</name>
    <dbReference type="NCBI Taxonomy" id="183260"/>
    <lineage>
        <taxon>Eukaryota</taxon>
        <taxon>Viridiplantae</taxon>
        <taxon>Streptophyta</taxon>
        <taxon>Embryophyta</taxon>
        <taxon>Tracheophyta</taxon>
        <taxon>Spermatophyta</taxon>
        <taxon>Magnoliopsida</taxon>
        <taxon>eudicotyledons</taxon>
        <taxon>Gunneridae</taxon>
        <taxon>Pentapetalae</taxon>
        <taxon>rosids</taxon>
        <taxon>malvids</taxon>
        <taxon>Malvales</taxon>
        <taxon>Malvaceae</taxon>
        <taxon>Malvoideae</taxon>
        <taxon>Hibiscus</taxon>
    </lineage>
</organism>
<comment type="caution">
    <text evidence="2">The sequence shown here is derived from an EMBL/GenBank/DDBJ whole genome shotgun (WGS) entry which is preliminary data.</text>
</comment>
<accession>A0ABR2AT84</accession>
<evidence type="ECO:0000256" key="1">
    <source>
        <dbReference type="SAM" id="MobiDB-lite"/>
    </source>
</evidence>
<gene>
    <name evidence="2" type="ORF">V6N12_063833</name>
</gene>
<reference evidence="2 3" key="1">
    <citation type="journal article" date="2024" name="G3 (Bethesda)">
        <title>Genome assembly of Hibiscus sabdariffa L. provides insights into metabolisms of medicinal natural products.</title>
        <authorList>
            <person name="Kim T."/>
        </authorList>
    </citation>
    <scope>NUCLEOTIDE SEQUENCE [LARGE SCALE GENOMIC DNA]</scope>
    <source>
        <strain evidence="2">TK-2024</strain>
        <tissue evidence="2">Old leaves</tissue>
    </source>
</reference>